<organism evidence="1 2">
    <name type="scientific">Xylaria bambusicola</name>
    <dbReference type="NCBI Taxonomy" id="326684"/>
    <lineage>
        <taxon>Eukaryota</taxon>
        <taxon>Fungi</taxon>
        <taxon>Dikarya</taxon>
        <taxon>Ascomycota</taxon>
        <taxon>Pezizomycotina</taxon>
        <taxon>Sordariomycetes</taxon>
        <taxon>Xylariomycetidae</taxon>
        <taxon>Xylariales</taxon>
        <taxon>Xylariaceae</taxon>
        <taxon>Xylaria</taxon>
    </lineage>
</organism>
<dbReference type="AlphaFoldDB" id="A0AAN7Z1V6"/>
<comment type="caution">
    <text evidence="1">The sequence shown here is derived from an EMBL/GenBank/DDBJ whole genome shotgun (WGS) entry which is preliminary data.</text>
</comment>
<evidence type="ECO:0000313" key="1">
    <source>
        <dbReference type="EMBL" id="KAK5626047.1"/>
    </source>
</evidence>
<reference evidence="1 2" key="1">
    <citation type="submission" date="2023-10" db="EMBL/GenBank/DDBJ databases">
        <title>Draft genome sequence of Xylaria bambusicola isolate GMP-LS, the root and basal stem rot pathogen of sugarcane in Indonesia.</title>
        <authorList>
            <person name="Selvaraj P."/>
            <person name="Muralishankar V."/>
            <person name="Muruganantham S."/>
            <person name="Sp S."/>
            <person name="Haryani S."/>
            <person name="Lau K.J.X."/>
            <person name="Naqvi N.I."/>
        </authorList>
    </citation>
    <scope>NUCLEOTIDE SEQUENCE [LARGE SCALE GENOMIC DNA]</scope>
    <source>
        <strain evidence="1">GMP-LS</strain>
    </source>
</reference>
<name>A0AAN7Z1V6_9PEZI</name>
<proteinExistence type="predicted"/>
<dbReference type="EMBL" id="JAWHQM010000003">
    <property type="protein sequence ID" value="KAK5626047.1"/>
    <property type="molecule type" value="Genomic_DNA"/>
</dbReference>
<gene>
    <name evidence="1" type="ORF">RRF57_001763</name>
</gene>
<keyword evidence="2" id="KW-1185">Reference proteome</keyword>
<protein>
    <submittedName>
        <fullName evidence="1">Uncharacterized protein</fullName>
    </submittedName>
</protein>
<sequence length="76" mass="9027">MDQPLLNCADCVGNIQLDYKCYALLMQDELKIPGFKCRKEHKFLEIPSWDEARFKDMPKNYLPLSPDLNHRRDGYH</sequence>
<dbReference type="Proteomes" id="UP001305414">
    <property type="component" value="Unassembled WGS sequence"/>
</dbReference>
<evidence type="ECO:0000313" key="2">
    <source>
        <dbReference type="Proteomes" id="UP001305414"/>
    </source>
</evidence>
<accession>A0AAN7Z1V6</accession>